<feature type="compositionally biased region" description="Low complexity" evidence="1">
    <location>
        <begin position="43"/>
        <end position="54"/>
    </location>
</feature>
<feature type="region of interest" description="Disordered" evidence="1">
    <location>
        <begin position="20"/>
        <end position="72"/>
    </location>
</feature>
<dbReference type="Proteomes" id="UP001202244">
    <property type="component" value="Chromosome"/>
</dbReference>
<gene>
    <name evidence="2" type="ORF">MMF93_01685</name>
</gene>
<sequence length="72" mass="7645">MSAGVEYRDVDVDYVLATGFASDTQSTGLPADHADAEAERADTAAGHADTAAGRETADERDTGRRRDRPHTP</sequence>
<protein>
    <submittedName>
        <fullName evidence="2">Uncharacterized protein</fullName>
    </submittedName>
</protein>
<reference evidence="2 3" key="1">
    <citation type="journal article" date="2023" name="Microbiol. Spectr.">
        <title>Synergy between Genome Mining, Metabolomics, and Bioinformatics Uncovers Antibacterial Chlorinated Carbazole Alkaloids and Their Biosynthetic Gene Cluster from Streptomyces tubbatahanensis sp. nov., a Novel Actinomycete Isolated from Sulu Sea, Philippines.</title>
        <authorList>
            <person name="Tenebro C.P."/>
            <person name="Trono D.J.V.L."/>
            <person name="Balida L.A.P."/>
            <person name="Bayog L.K.A."/>
            <person name="Bruna J.R."/>
            <person name="Sabido E.M."/>
            <person name="Caspe D.P.C."/>
            <person name="de Los Santos E.L.C."/>
            <person name="Saludes J.P."/>
            <person name="Dalisay D.S."/>
        </authorList>
    </citation>
    <scope>NUCLEOTIDE SEQUENCE [LARGE SCALE GENOMIC DNA]</scope>
    <source>
        <strain evidence="2 3">DSD3025</strain>
    </source>
</reference>
<proteinExistence type="predicted"/>
<feature type="compositionally biased region" description="Basic and acidic residues" evidence="1">
    <location>
        <begin position="55"/>
        <end position="72"/>
    </location>
</feature>
<evidence type="ECO:0000313" key="2">
    <source>
        <dbReference type="EMBL" id="UNS95320.1"/>
    </source>
</evidence>
<dbReference type="EMBL" id="CP093846">
    <property type="protein sequence ID" value="UNS95320.1"/>
    <property type="molecule type" value="Genomic_DNA"/>
</dbReference>
<keyword evidence="3" id="KW-1185">Reference proteome</keyword>
<evidence type="ECO:0000256" key="1">
    <source>
        <dbReference type="SAM" id="MobiDB-lite"/>
    </source>
</evidence>
<organism evidence="2 3">
    <name type="scientific">Streptomyces tubbatahanensis</name>
    <dbReference type="NCBI Taxonomy" id="2923272"/>
    <lineage>
        <taxon>Bacteria</taxon>
        <taxon>Bacillati</taxon>
        <taxon>Actinomycetota</taxon>
        <taxon>Actinomycetes</taxon>
        <taxon>Kitasatosporales</taxon>
        <taxon>Streptomycetaceae</taxon>
        <taxon>Streptomyces</taxon>
    </lineage>
</organism>
<feature type="compositionally biased region" description="Basic and acidic residues" evidence="1">
    <location>
        <begin position="32"/>
        <end position="42"/>
    </location>
</feature>
<name>A0ABY3XLQ6_9ACTN</name>
<accession>A0ABY3XLQ6</accession>
<dbReference type="RefSeq" id="WP_242748835.1">
    <property type="nucleotide sequence ID" value="NZ_CP093846.1"/>
</dbReference>
<evidence type="ECO:0000313" key="3">
    <source>
        <dbReference type="Proteomes" id="UP001202244"/>
    </source>
</evidence>